<sequence length="96" mass="10926">MTDRPNTTRTDTTTRSTTTTPSTATNTRSTTTTRPPRPSRRYPNDIENMDAPLVPFIQQPGEEDEMTNIRRELAALRSQLNRIEQTMQTTTPTDTQ</sequence>
<dbReference type="Proteomes" id="UP000443423">
    <property type="component" value="Unassembled WGS sequence"/>
</dbReference>
<evidence type="ECO:0000313" key="2">
    <source>
        <dbReference type="EMBL" id="MRW97181.1"/>
    </source>
</evidence>
<organism evidence="2 3">
    <name type="scientific">Haloferax marinum</name>
    <dbReference type="NCBI Taxonomy" id="2666143"/>
    <lineage>
        <taxon>Archaea</taxon>
        <taxon>Methanobacteriati</taxon>
        <taxon>Methanobacteriota</taxon>
        <taxon>Stenosarchaea group</taxon>
        <taxon>Halobacteria</taxon>
        <taxon>Halobacteriales</taxon>
        <taxon>Haloferacaceae</taxon>
        <taxon>Haloferax</taxon>
    </lineage>
</organism>
<reference evidence="2 3" key="1">
    <citation type="submission" date="2019-11" db="EMBL/GenBank/DDBJ databases">
        <title>Whole genome sequence of Haloferax sp. MBLA0078.</title>
        <authorList>
            <person name="Seo M.-J."/>
            <person name="Cho E.-S."/>
        </authorList>
    </citation>
    <scope>NUCLEOTIDE SEQUENCE [LARGE SCALE GENOMIC DNA]</scope>
    <source>
        <strain evidence="2 3">MBLA0078</strain>
    </source>
</reference>
<evidence type="ECO:0000256" key="1">
    <source>
        <dbReference type="SAM" id="MobiDB-lite"/>
    </source>
</evidence>
<comment type="caution">
    <text evidence="2">The sequence shown here is derived from an EMBL/GenBank/DDBJ whole genome shotgun (WGS) entry which is preliminary data.</text>
</comment>
<feature type="region of interest" description="Disordered" evidence="1">
    <location>
        <begin position="1"/>
        <end position="51"/>
    </location>
</feature>
<accession>A0A6A8G832</accession>
<keyword evidence="3" id="KW-1185">Reference proteome</keyword>
<dbReference type="AlphaFoldDB" id="A0A6A8G832"/>
<protein>
    <submittedName>
        <fullName evidence="2">Uncharacterized protein</fullName>
    </submittedName>
</protein>
<gene>
    <name evidence="2" type="ORF">GJR99_11435</name>
</gene>
<dbReference type="OrthoDB" id="293121at2157"/>
<proteinExistence type="predicted"/>
<evidence type="ECO:0000313" key="3">
    <source>
        <dbReference type="Proteomes" id="UP000443423"/>
    </source>
</evidence>
<dbReference type="RefSeq" id="WP_151112267.1">
    <property type="nucleotide sequence ID" value="NZ_WKJQ01000001.1"/>
</dbReference>
<name>A0A6A8G832_9EURY</name>
<feature type="compositionally biased region" description="Low complexity" evidence="1">
    <location>
        <begin position="1"/>
        <end position="34"/>
    </location>
</feature>
<dbReference type="EMBL" id="WKJQ01000001">
    <property type="protein sequence ID" value="MRW97181.1"/>
    <property type="molecule type" value="Genomic_DNA"/>
</dbReference>